<dbReference type="Proteomes" id="UP000074247">
    <property type="component" value="Unassembled WGS sequence"/>
</dbReference>
<dbReference type="AlphaFoldDB" id="A0A139Y8J6"/>
<feature type="non-terminal residue" evidence="2">
    <location>
        <position position="23"/>
    </location>
</feature>
<proteinExistence type="predicted"/>
<sequence>MAHLPSDAQLKSKTTSNNTAELY</sequence>
<feature type="region of interest" description="Disordered" evidence="1">
    <location>
        <begin position="1"/>
        <end position="23"/>
    </location>
</feature>
<evidence type="ECO:0000256" key="1">
    <source>
        <dbReference type="SAM" id="MobiDB-lite"/>
    </source>
</evidence>
<name>A0A139Y8J6_TOXGO</name>
<accession>A0A139Y8J6</accession>
<protein>
    <submittedName>
        <fullName evidence="2">Uncharacterized protein</fullName>
    </submittedName>
</protein>
<evidence type="ECO:0000313" key="3">
    <source>
        <dbReference type="Proteomes" id="UP000074247"/>
    </source>
</evidence>
<dbReference type="VEuPathDB" id="ToxoDB:TGARI_311230A"/>
<comment type="caution">
    <text evidence="2">The sequence shown here is derived from an EMBL/GenBank/DDBJ whole genome shotgun (WGS) entry which is preliminary data.</text>
</comment>
<gene>
    <name evidence="2" type="ORF">TGARI_311230A</name>
</gene>
<organism evidence="2 3">
    <name type="scientific">Toxoplasma gondii ARI</name>
    <dbReference type="NCBI Taxonomy" id="1074872"/>
    <lineage>
        <taxon>Eukaryota</taxon>
        <taxon>Sar</taxon>
        <taxon>Alveolata</taxon>
        <taxon>Apicomplexa</taxon>
        <taxon>Conoidasida</taxon>
        <taxon>Coccidia</taxon>
        <taxon>Eucoccidiorida</taxon>
        <taxon>Eimeriorina</taxon>
        <taxon>Sarcocystidae</taxon>
        <taxon>Toxoplasma</taxon>
    </lineage>
</organism>
<evidence type="ECO:0000313" key="2">
    <source>
        <dbReference type="EMBL" id="KYF47834.1"/>
    </source>
</evidence>
<reference evidence="2 3" key="1">
    <citation type="journal article" date="2016" name="Nat. Commun.">
        <title>Local admixture of amplified and diversified secreted pathogenesis determinants shapes mosaic Toxoplasma gondii genomes.</title>
        <authorList>
            <person name="Lorenzi H."/>
            <person name="Khan A."/>
            <person name="Behnke M.S."/>
            <person name="Namasivayam S."/>
            <person name="Swapna L.S."/>
            <person name="Hadjithomas M."/>
            <person name="Karamycheva S."/>
            <person name="Pinney D."/>
            <person name="Brunk B.P."/>
            <person name="Ajioka J.W."/>
            <person name="Ajzenberg D."/>
            <person name="Boothroyd J.C."/>
            <person name="Boyle J.P."/>
            <person name="Darde M.L."/>
            <person name="Diaz-Miranda M.A."/>
            <person name="Dubey J.P."/>
            <person name="Fritz H.M."/>
            <person name="Gennari S.M."/>
            <person name="Gregory B.D."/>
            <person name="Kim K."/>
            <person name="Saeij J.P."/>
            <person name="Su C."/>
            <person name="White M.W."/>
            <person name="Zhu X.Q."/>
            <person name="Howe D.K."/>
            <person name="Rosenthal B.M."/>
            <person name="Grigg M.E."/>
            <person name="Parkinson J."/>
            <person name="Liu L."/>
            <person name="Kissinger J.C."/>
            <person name="Roos D.S."/>
            <person name="Sibley L.D."/>
        </authorList>
    </citation>
    <scope>NUCLEOTIDE SEQUENCE [LARGE SCALE GENOMIC DNA]</scope>
    <source>
        <strain evidence="2 3">ARI</strain>
    </source>
</reference>
<dbReference type="EMBL" id="AGQS02003614">
    <property type="protein sequence ID" value="KYF47834.1"/>
    <property type="molecule type" value="Genomic_DNA"/>
</dbReference>
<feature type="compositionally biased region" description="Polar residues" evidence="1">
    <location>
        <begin position="9"/>
        <end position="23"/>
    </location>
</feature>